<dbReference type="PANTHER" id="PTHR11017:SF274">
    <property type="entry name" value="ADP-RIBOSYL CYCLASE_CYCLIC ADP-RIBOSE HYDROLASE-RELATED"/>
    <property type="match status" value="1"/>
</dbReference>
<reference evidence="2 3" key="1">
    <citation type="journal article" date="2013" name="Front. Plant Sci.">
        <title>The Reference Genome of the Halophytic Plant Eutrema salsugineum.</title>
        <authorList>
            <person name="Yang R."/>
            <person name="Jarvis D.E."/>
            <person name="Chen H."/>
            <person name="Beilstein M.A."/>
            <person name="Grimwood J."/>
            <person name="Jenkins J."/>
            <person name="Shu S."/>
            <person name="Prochnik S."/>
            <person name="Xin M."/>
            <person name="Ma C."/>
            <person name="Schmutz J."/>
            <person name="Wing R.A."/>
            <person name="Mitchell-Olds T."/>
            <person name="Schumaker K.S."/>
            <person name="Wang X."/>
        </authorList>
    </citation>
    <scope>NUCLEOTIDE SEQUENCE [LARGE SCALE GENOMIC DNA]</scope>
</reference>
<dbReference type="SUPFAM" id="SSF52200">
    <property type="entry name" value="Toll/Interleukin receptor TIR domain"/>
    <property type="match status" value="1"/>
</dbReference>
<dbReference type="eggNOG" id="ENOG502QQJE">
    <property type="taxonomic scope" value="Eukaryota"/>
</dbReference>
<dbReference type="InterPro" id="IPR044974">
    <property type="entry name" value="Disease_R_plants"/>
</dbReference>
<proteinExistence type="predicted"/>
<protein>
    <recommendedName>
        <fullName evidence="1">TIR domain-containing protein</fullName>
    </recommendedName>
</protein>
<dbReference type="OMA" id="EHSRNWC"/>
<keyword evidence="3" id="KW-1185">Reference proteome</keyword>
<dbReference type="PROSITE" id="PS50104">
    <property type="entry name" value="TIR"/>
    <property type="match status" value="1"/>
</dbReference>
<dbReference type="InterPro" id="IPR027417">
    <property type="entry name" value="P-loop_NTPase"/>
</dbReference>
<dbReference type="KEGG" id="eus:EUTSA_v10026484mg"/>
<accession>V4LZ48</accession>
<dbReference type="InterPro" id="IPR035897">
    <property type="entry name" value="Toll_tir_struct_dom_sf"/>
</dbReference>
<dbReference type="GO" id="GO:0007165">
    <property type="term" value="P:signal transduction"/>
    <property type="evidence" value="ECO:0007669"/>
    <property type="project" value="InterPro"/>
</dbReference>
<dbReference type="SUPFAM" id="SSF52540">
    <property type="entry name" value="P-loop containing nucleoside triphosphate hydrolases"/>
    <property type="match status" value="1"/>
</dbReference>
<dbReference type="EMBL" id="KI517384">
    <property type="protein sequence ID" value="ESQ55970.1"/>
    <property type="molecule type" value="Genomic_DNA"/>
</dbReference>
<dbReference type="Pfam" id="PF01582">
    <property type="entry name" value="TIR"/>
    <property type="match status" value="1"/>
</dbReference>
<name>V4LZ48_EUTSA</name>
<evidence type="ECO:0000313" key="3">
    <source>
        <dbReference type="Proteomes" id="UP000030689"/>
    </source>
</evidence>
<feature type="domain" description="TIR" evidence="1">
    <location>
        <begin position="1"/>
        <end position="84"/>
    </location>
</feature>
<evidence type="ECO:0000259" key="1">
    <source>
        <dbReference type="PROSITE" id="PS50104"/>
    </source>
</evidence>
<dbReference type="Proteomes" id="UP000030689">
    <property type="component" value="Unassembled WGS sequence"/>
</dbReference>
<dbReference type="AlphaFoldDB" id="V4LZ48"/>
<dbReference type="Gramene" id="ESQ55970">
    <property type="protein sequence ID" value="ESQ55970"/>
    <property type="gene ID" value="EUTSA_v10026484mg"/>
</dbReference>
<dbReference type="PANTHER" id="PTHR11017">
    <property type="entry name" value="LEUCINE-RICH REPEAT-CONTAINING PROTEIN"/>
    <property type="match status" value="1"/>
</dbReference>
<dbReference type="InterPro" id="IPR000157">
    <property type="entry name" value="TIR_dom"/>
</dbReference>
<sequence length="152" mass="17076">MCFKELNQMVIPIFYDVDPSDVRKQTGEFGEGFEKTCKGKSDDHKERWIRALTEVANLAGEDSRNWSDEANMIEKIAKDVLNKLMTSSNDFGDFVGITAHLEKLNSVLSLESEEVRMVGIVRASGIGKSTIGRALYSQLSGRFHHHAFVSYT</sequence>
<gene>
    <name evidence="2" type="ORF">EUTSA_v10026484mg</name>
</gene>
<dbReference type="GO" id="GO:0006952">
    <property type="term" value="P:defense response"/>
    <property type="evidence" value="ECO:0007669"/>
    <property type="project" value="InterPro"/>
</dbReference>
<dbReference type="Gene3D" id="3.40.50.10140">
    <property type="entry name" value="Toll/interleukin-1 receptor homology (TIR) domain"/>
    <property type="match status" value="1"/>
</dbReference>
<organism evidence="2 3">
    <name type="scientific">Eutrema salsugineum</name>
    <name type="common">Saltwater cress</name>
    <name type="synonym">Sisymbrium salsugineum</name>
    <dbReference type="NCBI Taxonomy" id="72664"/>
    <lineage>
        <taxon>Eukaryota</taxon>
        <taxon>Viridiplantae</taxon>
        <taxon>Streptophyta</taxon>
        <taxon>Embryophyta</taxon>
        <taxon>Tracheophyta</taxon>
        <taxon>Spermatophyta</taxon>
        <taxon>Magnoliopsida</taxon>
        <taxon>eudicotyledons</taxon>
        <taxon>Gunneridae</taxon>
        <taxon>Pentapetalae</taxon>
        <taxon>rosids</taxon>
        <taxon>malvids</taxon>
        <taxon>Brassicales</taxon>
        <taxon>Brassicaceae</taxon>
        <taxon>Eutremeae</taxon>
        <taxon>Eutrema</taxon>
    </lineage>
</organism>
<dbReference type="OrthoDB" id="1109543at2759"/>
<evidence type="ECO:0000313" key="2">
    <source>
        <dbReference type="EMBL" id="ESQ55970.1"/>
    </source>
</evidence>
<dbReference type="Gene3D" id="3.40.50.300">
    <property type="entry name" value="P-loop containing nucleotide triphosphate hydrolases"/>
    <property type="match status" value="1"/>
</dbReference>